<sequence length="339" mass="37600">MVSVIRLESLTFALWAHYEAAVLVLGILFFKAFCSNGTINIIVSKDAGSGDYTSVGEAIRNAPDWSHQPYIVHVLAGIYEEYIFIPPSKINIKLLGHGSNHTILVAHQNGSTIDIRGEGFMAQNIGFVNTAELDASAAVAVRNEANNSIFFQCSIQGFQDTLWAVSGRQFYKNCEIYGTVDFIYGNAAAVFQDCMVYARYRQFVTFTAQSRESPYEKTGFTFQRCKFTMSPEDEKRKSEVHATLGRPWRAYSTVAILHCFIDSMVDPRGWEGMSGLATDKVTYVEFENVGPGSNTDGRVDWPGVTVLRNPNKALPFTASYLLDADSWIPSTGVPYHSGL</sequence>
<evidence type="ECO:0000313" key="12">
    <source>
        <dbReference type="EnsemblPlants" id="KEH39675"/>
    </source>
</evidence>
<organism evidence="12">
    <name type="scientific">Medicago truncatula</name>
    <name type="common">Barrel medic</name>
    <name type="synonym">Medicago tribuloides</name>
    <dbReference type="NCBI Taxonomy" id="3880"/>
    <lineage>
        <taxon>Eukaryota</taxon>
        <taxon>Viridiplantae</taxon>
        <taxon>Streptophyta</taxon>
        <taxon>Embryophyta</taxon>
        <taxon>Tracheophyta</taxon>
        <taxon>Spermatophyta</taxon>
        <taxon>Magnoliopsida</taxon>
        <taxon>eudicotyledons</taxon>
        <taxon>Gunneridae</taxon>
        <taxon>Pentapetalae</taxon>
        <taxon>rosids</taxon>
        <taxon>fabids</taxon>
        <taxon>Fabales</taxon>
        <taxon>Fabaceae</taxon>
        <taxon>Papilionoideae</taxon>
        <taxon>50 kb inversion clade</taxon>
        <taxon>NPAAA clade</taxon>
        <taxon>Hologalegina</taxon>
        <taxon>IRL clade</taxon>
        <taxon>Trifolieae</taxon>
        <taxon>Medicago</taxon>
    </lineage>
</organism>
<dbReference type="PANTHER" id="PTHR31707">
    <property type="entry name" value="PECTINESTERASE"/>
    <property type="match status" value="1"/>
</dbReference>
<keyword evidence="13" id="KW-1185">Reference proteome</keyword>
<keyword evidence="7" id="KW-0063">Aspartyl esterase</keyword>
<dbReference type="OMA" id="FANWAGL"/>
<dbReference type="Proteomes" id="UP000002051">
    <property type="component" value="Chromosome 2"/>
</dbReference>
<dbReference type="GO" id="GO:0045490">
    <property type="term" value="P:pectin catabolic process"/>
    <property type="evidence" value="ECO:0007669"/>
    <property type="project" value="UniProtKB-UniPathway"/>
</dbReference>
<dbReference type="AlphaFoldDB" id="G7ZYW7"/>
<reference evidence="12" key="3">
    <citation type="submission" date="2015-04" db="UniProtKB">
        <authorList>
            <consortium name="EnsemblPlants"/>
        </authorList>
    </citation>
    <scope>IDENTIFICATION</scope>
    <source>
        <strain evidence="12">cv. Jemalong A17</strain>
    </source>
</reference>
<reference evidence="11 13" key="1">
    <citation type="journal article" date="2011" name="Nature">
        <title>The Medicago genome provides insight into the evolution of rhizobial symbioses.</title>
        <authorList>
            <person name="Young N.D."/>
            <person name="Debelle F."/>
            <person name="Oldroyd G.E."/>
            <person name="Geurts R."/>
            <person name="Cannon S.B."/>
            <person name="Udvardi M.K."/>
            <person name="Benedito V.A."/>
            <person name="Mayer K.F."/>
            <person name="Gouzy J."/>
            <person name="Schoof H."/>
            <person name="Van de Peer Y."/>
            <person name="Proost S."/>
            <person name="Cook D.R."/>
            <person name="Meyers B.C."/>
            <person name="Spannagl M."/>
            <person name="Cheung F."/>
            <person name="De Mita S."/>
            <person name="Krishnakumar V."/>
            <person name="Gundlach H."/>
            <person name="Zhou S."/>
            <person name="Mudge J."/>
            <person name="Bharti A.K."/>
            <person name="Murray J.D."/>
            <person name="Naoumkina M.A."/>
            <person name="Rosen B."/>
            <person name="Silverstein K.A."/>
            <person name="Tang H."/>
            <person name="Rombauts S."/>
            <person name="Zhao P.X."/>
            <person name="Zhou P."/>
            <person name="Barbe V."/>
            <person name="Bardou P."/>
            <person name="Bechner M."/>
            <person name="Bellec A."/>
            <person name="Berger A."/>
            <person name="Berges H."/>
            <person name="Bidwell S."/>
            <person name="Bisseling T."/>
            <person name="Choisne N."/>
            <person name="Couloux A."/>
            <person name="Denny R."/>
            <person name="Deshpande S."/>
            <person name="Dai X."/>
            <person name="Doyle J.J."/>
            <person name="Dudez A.M."/>
            <person name="Farmer A.D."/>
            <person name="Fouteau S."/>
            <person name="Franken C."/>
            <person name="Gibelin C."/>
            <person name="Gish J."/>
            <person name="Goldstein S."/>
            <person name="Gonzalez A.J."/>
            <person name="Green P.J."/>
            <person name="Hallab A."/>
            <person name="Hartog M."/>
            <person name="Hua A."/>
            <person name="Humphray S.J."/>
            <person name="Jeong D.H."/>
            <person name="Jing Y."/>
            <person name="Jocker A."/>
            <person name="Kenton S.M."/>
            <person name="Kim D.J."/>
            <person name="Klee K."/>
            <person name="Lai H."/>
            <person name="Lang C."/>
            <person name="Lin S."/>
            <person name="Macmil S.L."/>
            <person name="Magdelenat G."/>
            <person name="Matthews L."/>
            <person name="McCorrison J."/>
            <person name="Monaghan E.L."/>
            <person name="Mun J.H."/>
            <person name="Najar F.Z."/>
            <person name="Nicholson C."/>
            <person name="Noirot C."/>
            <person name="O'Bleness M."/>
            <person name="Paule C.R."/>
            <person name="Poulain J."/>
            <person name="Prion F."/>
            <person name="Qin B."/>
            <person name="Qu C."/>
            <person name="Retzel E.F."/>
            <person name="Riddle C."/>
            <person name="Sallet E."/>
            <person name="Samain S."/>
            <person name="Samson N."/>
            <person name="Sanders I."/>
            <person name="Saurat O."/>
            <person name="Scarpelli C."/>
            <person name="Schiex T."/>
            <person name="Segurens B."/>
            <person name="Severin A.J."/>
            <person name="Sherrier D.J."/>
            <person name="Shi R."/>
            <person name="Sims S."/>
            <person name="Singer S.R."/>
            <person name="Sinharoy S."/>
            <person name="Sterck L."/>
            <person name="Viollet A."/>
            <person name="Wang B.B."/>
            <person name="Wang K."/>
            <person name="Wang M."/>
            <person name="Wang X."/>
            <person name="Warfsmann J."/>
            <person name="Weissenbach J."/>
            <person name="White D.D."/>
            <person name="White J.D."/>
            <person name="Wiley G.B."/>
            <person name="Wincker P."/>
            <person name="Xing Y."/>
            <person name="Yang L."/>
            <person name="Yao Z."/>
            <person name="Ying F."/>
            <person name="Zhai J."/>
            <person name="Zhou L."/>
            <person name="Zuber A."/>
            <person name="Denarie J."/>
            <person name="Dixon R.A."/>
            <person name="May G.D."/>
            <person name="Schwartz D.C."/>
            <person name="Rogers J."/>
            <person name="Quetier F."/>
            <person name="Town C.D."/>
            <person name="Roe B.A."/>
        </authorList>
    </citation>
    <scope>NUCLEOTIDE SEQUENCE [LARGE SCALE GENOMIC DNA]</scope>
    <source>
        <strain evidence="11">A17</strain>
        <strain evidence="12 13">cv. Jemalong A17</strain>
    </source>
</reference>
<dbReference type="GO" id="GO:0042545">
    <property type="term" value="P:cell wall modification"/>
    <property type="evidence" value="ECO:0007669"/>
    <property type="project" value="InterPro"/>
</dbReference>
<evidence type="ECO:0000256" key="7">
    <source>
        <dbReference type="ARBA" id="ARBA00023085"/>
    </source>
</evidence>
<dbReference type="InterPro" id="IPR012334">
    <property type="entry name" value="Pectin_lyas_fold"/>
</dbReference>
<dbReference type="FunFam" id="2.160.20.10:FF:000029">
    <property type="entry name" value="Pectinesterase 4"/>
    <property type="match status" value="1"/>
</dbReference>
<evidence type="ECO:0000256" key="9">
    <source>
        <dbReference type="SAM" id="Phobius"/>
    </source>
</evidence>
<dbReference type="UniPathway" id="UPA00545">
    <property type="reaction ID" value="UER00823"/>
</dbReference>
<evidence type="ECO:0000259" key="10">
    <source>
        <dbReference type="Pfam" id="PF01095"/>
    </source>
</evidence>
<evidence type="ECO:0000256" key="6">
    <source>
        <dbReference type="ARBA" id="ARBA00022801"/>
    </source>
</evidence>
<protein>
    <recommendedName>
        <fullName evidence="3">pectinesterase</fullName>
        <ecNumber evidence="3">3.1.1.11</ecNumber>
    </recommendedName>
</protein>
<dbReference type="EC" id="3.1.1.11" evidence="3"/>
<keyword evidence="9" id="KW-0812">Transmembrane</keyword>
<evidence type="ECO:0000256" key="8">
    <source>
        <dbReference type="ARBA" id="ARBA00023316"/>
    </source>
</evidence>
<dbReference type="EnsemblPlants" id="KEH39675">
    <property type="protein sequence ID" value="KEH39675"/>
    <property type="gene ID" value="MTR_2g105560"/>
</dbReference>
<feature type="domain" description="Pectinesterase catalytic" evidence="10">
    <location>
        <begin position="40"/>
        <end position="324"/>
    </location>
</feature>
<dbReference type="GO" id="GO:0046910">
    <property type="term" value="F:pectinesterase inhibitor activity"/>
    <property type="evidence" value="ECO:0000318"/>
    <property type="project" value="GO_Central"/>
</dbReference>
<evidence type="ECO:0000256" key="2">
    <source>
        <dbReference type="ARBA" id="ARBA00005184"/>
    </source>
</evidence>
<evidence type="ECO:0000256" key="3">
    <source>
        <dbReference type="ARBA" id="ARBA00013229"/>
    </source>
</evidence>
<dbReference type="PaxDb" id="3880-AES84405"/>
<keyword evidence="9" id="KW-1133">Transmembrane helix</keyword>
<dbReference type="eggNOG" id="ENOG502QUB9">
    <property type="taxonomic scope" value="Eukaryota"/>
</dbReference>
<proteinExistence type="predicted"/>
<dbReference type="EMBL" id="CM001218">
    <property type="protein sequence ID" value="KEH39675.1"/>
    <property type="molecule type" value="Genomic_DNA"/>
</dbReference>
<accession>G7ZYW7</accession>
<name>G7ZYW7_MEDTR</name>
<evidence type="ECO:0000256" key="1">
    <source>
        <dbReference type="ARBA" id="ARBA00004191"/>
    </source>
</evidence>
<dbReference type="SUPFAM" id="SSF51126">
    <property type="entry name" value="Pectin lyase-like"/>
    <property type="match status" value="1"/>
</dbReference>
<dbReference type="InterPro" id="IPR011050">
    <property type="entry name" value="Pectin_lyase_fold/virulence"/>
</dbReference>
<evidence type="ECO:0000313" key="13">
    <source>
        <dbReference type="Proteomes" id="UP000002051"/>
    </source>
</evidence>
<evidence type="ECO:0000256" key="5">
    <source>
        <dbReference type="ARBA" id="ARBA00022525"/>
    </source>
</evidence>
<keyword evidence="9" id="KW-0472">Membrane</keyword>
<keyword evidence="8" id="KW-0961">Cell wall biogenesis/degradation</keyword>
<keyword evidence="5" id="KW-0964">Secreted</keyword>
<dbReference type="HOGENOM" id="CLU_012243_4_0_1"/>
<dbReference type="GO" id="GO:0030599">
    <property type="term" value="F:pectinesterase activity"/>
    <property type="evidence" value="ECO:0000318"/>
    <property type="project" value="GO_Central"/>
</dbReference>
<keyword evidence="4" id="KW-0134">Cell wall</keyword>
<dbReference type="Pfam" id="PF01095">
    <property type="entry name" value="Pectinesterase"/>
    <property type="match status" value="1"/>
</dbReference>
<reference evidence="11 13" key="2">
    <citation type="journal article" date="2014" name="BMC Genomics">
        <title>An improved genome release (version Mt4.0) for the model legume Medicago truncatula.</title>
        <authorList>
            <person name="Tang H."/>
            <person name="Krishnakumar V."/>
            <person name="Bidwell S."/>
            <person name="Rosen B."/>
            <person name="Chan A."/>
            <person name="Zhou S."/>
            <person name="Gentzbittel L."/>
            <person name="Childs K.L."/>
            <person name="Yandell M."/>
            <person name="Gundlach H."/>
            <person name="Mayer K.F."/>
            <person name="Schwartz D.C."/>
            <person name="Town C.D."/>
        </authorList>
    </citation>
    <scope>GENOME REANNOTATION</scope>
    <source>
        <strain evidence="11">A17</strain>
        <strain evidence="12 13">cv. Jemalong A17</strain>
    </source>
</reference>
<evidence type="ECO:0000313" key="11">
    <source>
        <dbReference type="EMBL" id="KEH39675.1"/>
    </source>
</evidence>
<keyword evidence="6" id="KW-0378">Hydrolase</keyword>
<comment type="subcellular location">
    <subcellularLocation>
        <location evidence="1">Secreted</location>
        <location evidence="1">Cell wall</location>
    </subcellularLocation>
</comment>
<dbReference type="InterPro" id="IPR000070">
    <property type="entry name" value="Pectinesterase_cat"/>
</dbReference>
<comment type="pathway">
    <text evidence="2">Glycan metabolism; pectin degradation; 2-dehydro-3-deoxy-D-gluconate from pectin: step 1/5.</text>
</comment>
<dbReference type="Gene3D" id="2.160.20.10">
    <property type="entry name" value="Single-stranded right-handed beta-helix, Pectin lyase-like"/>
    <property type="match status" value="1"/>
</dbReference>
<feature type="transmembrane region" description="Helical" evidence="9">
    <location>
        <begin position="12"/>
        <end position="33"/>
    </location>
</feature>
<evidence type="ECO:0000256" key="4">
    <source>
        <dbReference type="ARBA" id="ARBA00022512"/>
    </source>
</evidence>
<gene>
    <name evidence="11" type="ordered locus">MTR_2g105560</name>
</gene>
<dbReference type="STRING" id="3880.G7ZYW7"/>